<dbReference type="RefSeq" id="WP_105804294.1">
    <property type="nucleotide sequence ID" value="NZ_MWZD01000013.1"/>
</dbReference>
<dbReference type="Pfam" id="PF05175">
    <property type="entry name" value="MTS"/>
    <property type="match status" value="1"/>
</dbReference>
<dbReference type="Proteomes" id="UP000238650">
    <property type="component" value="Unassembled WGS sequence"/>
</dbReference>
<dbReference type="EMBL" id="MWZD01000013">
    <property type="protein sequence ID" value="PRI11982.1"/>
    <property type="molecule type" value="Genomic_DNA"/>
</dbReference>
<dbReference type="GO" id="GO:0003676">
    <property type="term" value="F:nucleic acid binding"/>
    <property type="evidence" value="ECO:0007669"/>
    <property type="project" value="InterPro"/>
</dbReference>
<evidence type="ECO:0000259" key="6">
    <source>
        <dbReference type="Pfam" id="PF23186"/>
    </source>
</evidence>
<sequence>MDAALIDRLRGDLDAADYRADTVASLLGDGAESARLRGVFAPARRLRERETLAERRPLAALIRILLLGEALSEGCVERALPRLGAAGAIELGLLAPDRTGALRAALSLNPVEIADASSQHPRRWWILSDLDDQLRLGPARPDHVMGVGGATRSLIGQAPLHRLAGESGDASLDLGTGCGIVALHLAAAGSARVVATDISERALTLARANARLNGLADRIDFRHGDLFAPVAEERFALILSNPPFVISPRGSEAPVYEYRDGGVAGDGLAERVVREAPARLGEGGEFLCLANWESHWGVNGLERVRAWIAAAAEEAGPLDAWVIERDRVDPARYAETWARDGGARPGSEDFDALMNAWLADFALRRTVAVGLGSVRVRRAEAWRERGVVHVEQAAGAYWSAEAPGRALSGACDAGIAAALMSDAEALAARWLLDPAVSEERTHRPGEEAPRAITLGTDRPIARRVTADPLLAAAIGACDGELTLAQIADALATLLEVDPGAAAEALVASARELAWFGMLVPAVG</sequence>
<dbReference type="InterPro" id="IPR029063">
    <property type="entry name" value="SAM-dependent_MTases_sf"/>
</dbReference>
<dbReference type="Pfam" id="PF23186">
    <property type="entry name" value="DUF7059"/>
    <property type="match status" value="1"/>
</dbReference>
<dbReference type="InterPro" id="IPR055487">
    <property type="entry name" value="DUF7059"/>
</dbReference>
<dbReference type="GO" id="GO:0035657">
    <property type="term" value="C:eRF1 methyltransferase complex"/>
    <property type="evidence" value="ECO:0007669"/>
    <property type="project" value="TreeGrafter"/>
</dbReference>
<evidence type="ECO:0000313" key="7">
    <source>
        <dbReference type="EMBL" id="PRI11982.1"/>
    </source>
</evidence>
<evidence type="ECO:0000256" key="1">
    <source>
        <dbReference type="ARBA" id="ARBA00006149"/>
    </source>
</evidence>
<dbReference type="PANTHER" id="PTHR45875">
    <property type="entry name" value="METHYLTRANSFERASE N6AMT1"/>
    <property type="match status" value="1"/>
</dbReference>
<keyword evidence="4" id="KW-0949">S-adenosyl-L-methionine</keyword>
<dbReference type="PANTHER" id="PTHR45875:SF1">
    <property type="entry name" value="METHYLTRANSFERASE N6AMT1"/>
    <property type="match status" value="1"/>
</dbReference>
<dbReference type="AlphaFoldDB" id="A0A2S9QQY4"/>
<evidence type="ECO:0000313" key="8">
    <source>
        <dbReference type="Proteomes" id="UP000238650"/>
    </source>
</evidence>
<dbReference type="PROSITE" id="PS00092">
    <property type="entry name" value="N6_MTASE"/>
    <property type="match status" value="1"/>
</dbReference>
<dbReference type="Gene3D" id="3.40.50.150">
    <property type="entry name" value="Vaccinia Virus protein VP39"/>
    <property type="match status" value="1"/>
</dbReference>
<dbReference type="GO" id="GO:0008170">
    <property type="term" value="F:N-methyltransferase activity"/>
    <property type="evidence" value="ECO:0007669"/>
    <property type="project" value="UniProtKB-ARBA"/>
</dbReference>
<name>A0A2S9QQY4_9MICO</name>
<dbReference type="InterPro" id="IPR007848">
    <property type="entry name" value="Small_mtfrase_dom"/>
</dbReference>
<organism evidence="7 8">
    <name type="scientific">Leucobacter massiliensis</name>
    <dbReference type="NCBI Taxonomy" id="1686285"/>
    <lineage>
        <taxon>Bacteria</taxon>
        <taxon>Bacillati</taxon>
        <taxon>Actinomycetota</taxon>
        <taxon>Actinomycetes</taxon>
        <taxon>Micrococcales</taxon>
        <taxon>Microbacteriaceae</taxon>
        <taxon>Leucobacter</taxon>
    </lineage>
</organism>
<accession>A0A2S9QQY4</accession>
<dbReference type="GO" id="GO:0032259">
    <property type="term" value="P:methylation"/>
    <property type="evidence" value="ECO:0007669"/>
    <property type="project" value="UniProtKB-KW"/>
</dbReference>
<keyword evidence="8" id="KW-1185">Reference proteome</keyword>
<dbReference type="GO" id="GO:0008757">
    <property type="term" value="F:S-adenosylmethionine-dependent methyltransferase activity"/>
    <property type="evidence" value="ECO:0007669"/>
    <property type="project" value="TreeGrafter"/>
</dbReference>
<keyword evidence="2 7" id="KW-0489">Methyltransferase</keyword>
<feature type="domain" description="Methyltransferase small" evidence="5">
    <location>
        <begin position="164"/>
        <end position="291"/>
    </location>
</feature>
<evidence type="ECO:0000256" key="4">
    <source>
        <dbReference type="ARBA" id="ARBA00022691"/>
    </source>
</evidence>
<dbReference type="SUPFAM" id="SSF53335">
    <property type="entry name" value="S-adenosyl-L-methionine-dependent methyltransferases"/>
    <property type="match status" value="1"/>
</dbReference>
<comment type="similarity">
    <text evidence="1">Belongs to the eukaryotic/archaeal PrmC-related family.</text>
</comment>
<evidence type="ECO:0000256" key="2">
    <source>
        <dbReference type="ARBA" id="ARBA00022603"/>
    </source>
</evidence>
<proteinExistence type="inferred from homology"/>
<reference evidence="7 8" key="1">
    <citation type="journal article" date="2017" name="New Microbes New Infect">
        <title>Genome sequence of 'Leucobacter massiliensis' sp. nov. isolated from human pharynx after travel to the 2014 Hajj.</title>
        <authorList>
            <person name="Leangapichart T."/>
            <person name="Gautret P."/>
            <person name="Nguyen T.T."/>
            <person name="Armstrong N."/>
            <person name="Rolain J.M."/>
        </authorList>
    </citation>
    <scope>NUCLEOTIDE SEQUENCE [LARGE SCALE GENOMIC DNA]</scope>
    <source>
        <strain evidence="7 8">122RC15</strain>
    </source>
</reference>
<dbReference type="GO" id="GO:0008276">
    <property type="term" value="F:protein methyltransferase activity"/>
    <property type="evidence" value="ECO:0007669"/>
    <property type="project" value="TreeGrafter"/>
</dbReference>
<dbReference type="InterPro" id="IPR052190">
    <property type="entry name" value="Euk-Arch_PrmC-MTase"/>
</dbReference>
<gene>
    <name evidence="7" type="ORF">B4915_02625</name>
</gene>
<comment type="caution">
    <text evidence="7">The sequence shown here is derived from an EMBL/GenBank/DDBJ whole genome shotgun (WGS) entry which is preliminary data.</text>
</comment>
<feature type="domain" description="DUF7059" evidence="6">
    <location>
        <begin position="15"/>
        <end position="104"/>
    </location>
</feature>
<dbReference type="OrthoDB" id="129465at2"/>
<dbReference type="InterPro" id="IPR002052">
    <property type="entry name" value="DNA_methylase_N6_adenine_CS"/>
</dbReference>
<evidence type="ECO:0000256" key="3">
    <source>
        <dbReference type="ARBA" id="ARBA00022679"/>
    </source>
</evidence>
<keyword evidence="3 7" id="KW-0808">Transferase</keyword>
<dbReference type="CDD" id="cd02440">
    <property type="entry name" value="AdoMet_MTases"/>
    <property type="match status" value="1"/>
</dbReference>
<evidence type="ECO:0000259" key="5">
    <source>
        <dbReference type="Pfam" id="PF05175"/>
    </source>
</evidence>
<protein>
    <submittedName>
        <fullName evidence="7">Methyltransferase</fullName>
    </submittedName>
</protein>